<comment type="caution">
    <text evidence="2">The sequence shown here is derived from an EMBL/GenBank/DDBJ whole genome shotgun (WGS) entry which is preliminary data.</text>
</comment>
<protein>
    <submittedName>
        <fullName evidence="2">Uncharacterized protein</fullName>
    </submittedName>
</protein>
<keyword evidence="3" id="KW-1185">Reference proteome</keyword>
<name>A0ABR1BL96_NECAM</name>
<gene>
    <name evidence="2" type="primary">Necator_chrI.g1246</name>
    <name evidence="2" type="ORF">RB195_005120</name>
</gene>
<dbReference type="Proteomes" id="UP001303046">
    <property type="component" value="Unassembled WGS sequence"/>
</dbReference>
<evidence type="ECO:0000313" key="2">
    <source>
        <dbReference type="EMBL" id="KAK6727217.1"/>
    </source>
</evidence>
<accession>A0ABR1BL96</accession>
<feature type="compositionally biased region" description="Polar residues" evidence="1">
    <location>
        <begin position="27"/>
        <end position="52"/>
    </location>
</feature>
<organism evidence="2 3">
    <name type="scientific">Necator americanus</name>
    <name type="common">Human hookworm</name>
    <dbReference type="NCBI Taxonomy" id="51031"/>
    <lineage>
        <taxon>Eukaryota</taxon>
        <taxon>Metazoa</taxon>
        <taxon>Ecdysozoa</taxon>
        <taxon>Nematoda</taxon>
        <taxon>Chromadorea</taxon>
        <taxon>Rhabditida</taxon>
        <taxon>Rhabditina</taxon>
        <taxon>Rhabditomorpha</taxon>
        <taxon>Strongyloidea</taxon>
        <taxon>Ancylostomatidae</taxon>
        <taxon>Bunostominae</taxon>
        <taxon>Necator</taxon>
    </lineage>
</organism>
<sequence>MPHAGIEPATFCLRDRRSAPEPMECTFPTSSAVKTSEADQNNASLESNQRPSVYNRRSAPEPMRLMLAIFQQVQRVSPNPGSARTNSCKPEDDCPQKHASCWNQTSDLLFTRQTLCP</sequence>
<feature type="region of interest" description="Disordered" evidence="1">
    <location>
        <begin position="1"/>
        <end position="57"/>
    </location>
</feature>
<evidence type="ECO:0000256" key="1">
    <source>
        <dbReference type="SAM" id="MobiDB-lite"/>
    </source>
</evidence>
<dbReference type="EMBL" id="JAVFWL010000001">
    <property type="protein sequence ID" value="KAK6727217.1"/>
    <property type="molecule type" value="Genomic_DNA"/>
</dbReference>
<evidence type="ECO:0000313" key="3">
    <source>
        <dbReference type="Proteomes" id="UP001303046"/>
    </source>
</evidence>
<reference evidence="2 3" key="1">
    <citation type="submission" date="2023-08" db="EMBL/GenBank/DDBJ databases">
        <title>A Necator americanus chromosomal reference genome.</title>
        <authorList>
            <person name="Ilik V."/>
            <person name="Petrzelkova K.J."/>
            <person name="Pardy F."/>
            <person name="Fuh T."/>
            <person name="Niatou-Singa F.S."/>
            <person name="Gouil Q."/>
            <person name="Baker L."/>
            <person name="Ritchie M.E."/>
            <person name="Jex A.R."/>
            <person name="Gazzola D."/>
            <person name="Li H."/>
            <person name="Toshio Fujiwara R."/>
            <person name="Zhan B."/>
            <person name="Aroian R.V."/>
            <person name="Pafco B."/>
            <person name="Schwarz E.M."/>
        </authorList>
    </citation>
    <scope>NUCLEOTIDE SEQUENCE [LARGE SCALE GENOMIC DNA]</scope>
    <source>
        <strain evidence="2 3">Aroian</strain>
        <tissue evidence="2">Whole animal</tissue>
    </source>
</reference>
<proteinExistence type="predicted"/>